<feature type="transmembrane region" description="Helical" evidence="2">
    <location>
        <begin position="36"/>
        <end position="57"/>
    </location>
</feature>
<evidence type="ECO:0000313" key="4">
    <source>
        <dbReference type="Proteomes" id="UP000799440"/>
    </source>
</evidence>
<protein>
    <submittedName>
        <fullName evidence="3">Uncharacterized protein</fullName>
    </submittedName>
</protein>
<accession>A0A6A6V4U8</accession>
<evidence type="ECO:0000313" key="3">
    <source>
        <dbReference type="EMBL" id="KAF2744926.1"/>
    </source>
</evidence>
<dbReference type="EMBL" id="MU006585">
    <property type="protein sequence ID" value="KAF2744926.1"/>
    <property type="molecule type" value="Genomic_DNA"/>
</dbReference>
<evidence type="ECO:0000256" key="2">
    <source>
        <dbReference type="SAM" id="Phobius"/>
    </source>
</evidence>
<feature type="compositionally biased region" description="Polar residues" evidence="1">
    <location>
        <begin position="7"/>
        <end position="29"/>
    </location>
</feature>
<organism evidence="3 4">
    <name type="scientific">Sporormia fimetaria CBS 119925</name>
    <dbReference type="NCBI Taxonomy" id="1340428"/>
    <lineage>
        <taxon>Eukaryota</taxon>
        <taxon>Fungi</taxon>
        <taxon>Dikarya</taxon>
        <taxon>Ascomycota</taxon>
        <taxon>Pezizomycotina</taxon>
        <taxon>Dothideomycetes</taxon>
        <taxon>Pleosporomycetidae</taxon>
        <taxon>Pleosporales</taxon>
        <taxon>Sporormiaceae</taxon>
        <taxon>Sporormia</taxon>
    </lineage>
</organism>
<gene>
    <name evidence="3" type="ORF">M011DRAFT_407593</name>
</gene>
<feature type="region of interest" description="Disordered" evidence="1">
    <location>
        <begin position="100"/>
        <end position="128"/>
    </location>
</feature>
<keyword evidence="2" id="KW-0812">Transmembrane</keyword>
<feature type="compositionally biased region" description="Pro residues" evidence="1">
    <location>
        <begin position="206"/>
        <end position="221"/>
    </location>
</feature>
<dbReference type="OrthoDB" id="5411141at2759"/>
<name>A0A6A6V4U8_9PLEO</name>
<feature type="compositionally biased region" description="Polar residues" evidence="1">
    <location>
        <begin position="182"/>
        <end position="198"/>
    </location>
</feature>
<sequence>MFPPAPSSTFISPSIETAAPSPQASSGGLSSTTQHLLIAAGSIGSTILLVLVALSVYTMRKRDLTLLQAINHGKNKVTRRGPTPPPKSWDEKRLAPMEYGSMRKSPITPPQRAVSIARSTSSSSQRPLMALERSESFKNHAPKQPHAPQQGSFLLESPLPQRNASHRRNISETPSSPPLIIQTPQRSRSTSTHASRPVSSSSTLRYPPPPPIYSSLNPLPPPPTFKQFLTNRPSASHRTNPVGIASRFSWTNSNAPQTPHDASRDTAVPVVQRDSFMTQRSSVPRFRTIDSWVNQQADRIEVLKLKERFRASQSSNGTSVDERDLMLDVSAGVPGVPVIPTALVSADMGEKRPNRQDTRDTAPIFRQHPGTEVRFSTRSVVPSEVLEEVGGLGRVLE</sequence>
<keyword evidence="2" id="KW-0472">Membrane</keyword>
<feature type="region of interest" description="Disordered" evidence="1">
    <location>
        <begin position="162"/>
        <end position="221"/>
    </location>
</feature>
<dbReference type="Proteomes" id="UP000799440">
    <property type="component" value="Unassembled WGS sequence"/>
</dbReference>
<proteinExistence type="predicted"/>
<keyword evidence="4" id="KW-1185">Reference proteome</keyword>
<reference evidence="3" key="1">
    <citation type="journal article" date="2020" name="Stud. Mycol.">
        <title>101 Dothideomycetes genomes: a test case for predicting lifestyles and emergence of pathogens.</title>
        <authorList>
            <person name="Haridas S."/>
            <person name="Albert R."/>
            <person name="Binder M."/>
            <person name="Bloem J."/>
            <person name="Labutti K."/>
            <person name="Salamov A."/>
            <person name="Andreopoulos B."/>
            <person name="Baker S."/>
            <person name="Barry K."/>
            <person name="Bills G."/>
            <person name="Bluhm B."/>
            <person name="Cannon C."/>
            <person name="Castanera R."/>
            <person name="Culley D."/>
            <person name="Daum C."/>
            <person name="Ezra D."/>
            <person name="Gonzalez J."/>
            <person name="Henrissat B."/>
            <person name="Kuo A."/>
            <person name="Liang C."/>
            <person name="Lipzen A."/>
            <person name="Lutzoni F."/>
            <person name="Magnuson J."/>
            <person name="Mondo S."/>
            <person name="Nolan M."/>
            <person name="Ohm R."/>
            <person name="Pangilinan J."/>
            <person name="Park H.-J."/>
            <person name="Ramirez L."/>
            <person name="Alfaro M."/>
            <person name="Sun H."/>
            <person name="Tritt A."/>
            <person name="Yoshinaga Y."/>
            <person name="Zwiers L.-H."/>
            <person name="Turgeon B."/>
            <person name="Goodwin S."/>
            <person name="Spatafora J."/>
            <person name="Crous P."/>
            <person name="Grigoriev I."/>
        </authorList>
    </citation>
    <scope>NUCLEOTIDE SEQUENCE</scope>
    <source>
        <strain evidence="3">CBS 119925</strain>
    </source>
</reference>
<evidence type="ECO:0000256" key="1">
    <source>
        <dbReference type="SAM" id="MobiDB-lite"/>
    </source>
</evidence>
<dbReference type="AlphaFoldDB" id="A0A6A6V4U8"/>
<keyword evidence="2" id="KW-1133">Transmembrane helix</keyword>
<feature type="region of interest" description="Disordered" evidence="1">
    <location>
        <begin position="1"/>
        <end position="29"/>
    </location>
</feature>